<reference evidence="1" key="1">
    <citation type="submission" date="2022-10" db="EMBL/GenBank/DDBJ databases">
        <title>Culturing micro-colonial fungi from biological soil crusts in the Mojave desert and describing Neophaeococcomyces mojavensis, and introducing the new genera and species Taxawa tesnikishii.</title>
        <authorList>
            <person name="Kurbessoian T."/>
            <person name="Stajich J.E."/>
        </authorList>
    </citation>
    <scope>NUCLEOTIDE SEQUENCE</scope>
    <source>
        <strain evidence="1">TK_41</strain>
    </source>
</reference>
<protein>
    <submittedName>
        <fullName evidence="1">Uncharacterized protein</fullName>
    </submittedName>
</protein>
<accession>A0AA38X852</accession>
<dbReference type="AlphaFoldDB" id="A0AA38X852"/>
<evidence type="ECO:0000313" key="2">
    <source>
        <dbReference type="Proteomes" id="UP001172673"/>
    </source>
</evidence>
<sequence length="183" mass="19718">MIIPIAFRLAKFHPTGRSVDPFLVDSLFSVFTQVEMNYSLVSATIVALRPFATNMNTRFGGLGEGETSYGYGRSNEDNSKFGPLKDAIQMSTMAGPAHKKIVNQEHHDDAAFTSANVNGESPDYNLGLRASSTNTLSNVDSGQSATKGSAYIAHHTGKDLGDTISVSTNNSQQLIIKKKVSEE</sequence>
<organism evidence="1 2">
    <name type="scientific">Cladophialophora chaetospira</name>
    <dbReference type="NCBI Taxonomy" id="386627"/>
    <lineage>
        <taxon>Eukaryota</taxon>
        <taxon>Fungi</taxon>
        <taxon>Dikarya</taxon>
        <taxon>Ascomycota</taxon>
        <taxon>Pezizomycotina</taxon>
        <taxon>Eurotiomycetes</taxon>
        <taxon>Chaetothyriomycetidae</taxon>
        <taxon>Chaetothyriales</taxon>
        <taxon>Herpotrichiellaceae</taxon>
        <taxon>Cladophialophora</taxon>
    </lineage>
</organism>
<dbReference type="Proteomes" id="UP001172673">
    <property type="component" value="Unassembled WGS sequence"/>
</dbReference>
<proteinExistence type="predicted"/>
<comment type="caution">
    <text evidence="1">The sequence shown here is derived from an EMBL/GenBank/DDBJ whole genome shotgun (WGS) entry which is preliminary data.</text>
</comment>
<name>A0AA38X852_9EURO</name>
<dbReference type="EMBL" id="JAPDRK010000010">
    <property type="protein sequence ID" value="KAJ9608559.1"/>
    <property type="molecule type" value="Genomic_DNA"/>
</dbReference>
<gene>
    <name evidence="1" type="ORF">H2200_007547</name>
</gene>
<evidence type="ECO:0000313" key="1">
    <source>
        <dbReference type="EMBL" id="KAJ9608559.1"/>
    </source>
</evidence>
<keyword evidence="2" id="KW-1185">Reference proteome</keyword>